<feature type="signal peptide" evidence="2">
    <location>
        <begin position="1"/>
        <end position="18"/>
    </location>
</feature>
<dbReference type="Proteomes" id="UP000694844">
    <property type="component" value="Chromosome 3"/>
</dbReference>
<evidence type="ECO:0000313" key="4">
    <source>
        <dbReference type="RefSeq" id="XP_022325256.1"/>
    </source>
</evidence>
<sequence length="220" mass="24569">MYLVFWINVLMLILPSSTKEECLSSGNSTLCCADFYEVDGKCTPCLSGFFGPSCSHKCPYPKYGRRCLEGECQCPESMCNPTAGCVTKKSETVENNNHIKQEPKAAVLNVDNEQKTENVIKDDSPEKDTSSGALVAVAIIGAFIIIALSAVLTVQVIKGRINIRPQTLSFKRKSHVTNQRHVDTYCDIDESNMEEADCKFWREAETYESIDHSIKRCHKV</sequence>
<evidence type="ECO:0000256" key="2">
    <source>
        <dbReference type="SAM" id="SignalP"/>
    </source>
</evidence>
<dbReference type="GeneID" id="111125583"/>
<reference evidence="4" key="1">
    <citation type="submission" date="2025-08" db="UniProtKB">
        <authorList>
            <consortium name="RefSeq"/>
        </authorList>
    </citation>
    <scope>IDENTIFICATION</scope>
    <source>
        <tissue evidence="4">Whole sample</tissue>
    </source>
</reference>
<feature type="transmembrane region" description="Helical" evidence="1">
    <location>
        <begin position="133"/>
        <end position="154"/>
    </location>
</feature>
<evidence type="ECO:0000256" key="1">
    <source>
        <dbReference type="SAM" id="Phobius"/>
    </source>
</evidence>
<proteinExistence type="predicted"/>
<keyword evidence="1" id="KW-1133">Transmembrane helix</keyword>
<gene>
    <name evidence="4" type="primary">LOC111125583</name>
</gene>
<evidence type="ECO:0000313" key="3">
    <source>
        <dbReference type="Proteomes" id="UP000694844"/>
    </source>
</evidence>
<name>A0A8B8DE94_CRAVI</name>
<keyword evidence="1" id="KW-0812">Transmembrane</keyword>
<protein>
    <submittedName>
        <fullName evidence="4">Uncharacterized protein LOC111125583</fullName>
    </submittedName>
</protein>
<dbReference type="AlphaFoldDB" id="A0A8B8DE94"/>
<accession>A0A8B8DE94</accession>
<feature type="chain" id="PRO_5034966732" evidence="2">
    <location>
        <begin position="19"/>
        <end position="220"/>
    </location>
</feature>
<keyword evidence="2" id="KW-0732">Signal</keyword>
<dbReference type="OrthoDB" id="6203141at2759"/>
<dbReference type="KEGG" id="cvn:111125583"/>
<organism evidence="3 4">
    <name type="scientific">Crassostrea virginica</name>
    <name type="common">Eastern oyster</name>
    <dbReference type="NCBI Taxonomy" id="6565"/>
    <lineage>
        <taxon>Eukaryota</taxon>
        <taxon>Metazoa</taxon>
        <taxon>Spiralia</taxon>
        <taxon>Lophotrochozoa</taxon>
        <taxon>Mollusca</taxon>
        <taxon>Bivalvia</taxon>
        <taxon>Autobranchia</taxon>
        <taxon>Pteriomorphia</taxon>
        <taxon>Ostreida</taxon>
        <taxon>Ostreoidea</taxon>
        <taxon>Ostreidae</taxon>
        <taxon>Crassostrea</taxon>
    </lineage>
</organism>
<dbReference type="RefSeq" id="XP_022325256.1">
    <property type="nucleotide sequence ID" value="XM_022469548.1"/>
</dbReference>
<keyword evidence="1" id="KW-0472">Membrane</keyword>
<keyword evidence="3" id="KW-1185">Reference proteome</keyword>